<dbReference type="STRING" id="542762.A0A4S4EG23"/>
<dbReference type="SUPFAM" id="SSF56112">
    <property type="entry name" value="Protein kinase-like (PK-like)"/>
    <property type="match status" value="1"/>
</dbReference>
<accession>A0A4S4EG23</accession>
<keyword evidence="4" id="KW-0418">Kinase</keyword>
<comment type="caution">
    <text evidence="6">The sequence shown here is derived from an EMBL/GenBank/DDBJ whole genome shotgun (WGS) entry which is preliminary data.</text>
</comment>
<evidence type="ECO:0000313" key="7">
    <source>
        <dbReference type="Proteomes" id="UP000306102"/>
    </source>
</evidence>
<dbReference type="AlphaFoldDB" id="A0A4S4EG23"/>
<protein>
    <recommendedName>
        <fullName evidence="8">Serine-threonine/tyrosine-protein kinase catalytic domain-containing protein</fullName>
    </recommendedName>
</protein>
<evidence type="ECO:0000256" key="4">
    <source>
        <dbReference type="ARBA" id="ARBA00022777"/>
    </source>
</evidence>
<dbReference type="PANTHER" id="PTHR27002">
    <property type="entry name" value="RECEPTOR-LIKE SERINE/THREONINE-PROTEIN KINASE SD1-8"/>
    <property type="match status" value="1"/>
</dbReference>
<keyword evidence="5" id="KW-0067">ATP-binding</keyword>
<keyword evidence="3" id="KW-0547">Nucleotide-binding</keyword>
<organism evidence="6 7">
    <name type="scientific">Camellia sinensis var. sinensis</name>
    <name type="common">China tea</name>
    <dbReference type="NCBI Taxonomy" id="542762"/>
    <lineage>
        <taxon>Eukaryota</taxon>
        <taxon>Viridiplantae</taxon>
        <taxon>Streptophyta</taxon>
        <taxon>Embryophyta</taxon>
        <taxon>Tracheophyta</taxon>
        <taxon>Spermatophyta</taxon>
        <taxon>Magnoliopsida</taxon>
        <taxon>eudicotyledons</taxon>
        <taxon>Gunneridae</taxon>
        <taxon>Pentapetalae</taxon>
        <taxon>asterids</taxon>
        <taxon>Ericales</taxon>
        <taxon>Theaceae</taxon>
        <taxon>Camellia</taxon>
    </lineage>
</organism>
<evidence type="ECO:0000256" key="5">
    <source>
        <dbReference type="ARBA" id="ARBA00022840"/>
    </source>
</evidence>
<reference evidence="6 7" key="1">
    <citation type="journal article" date="2018" name="Proc. Natl. Acad. Sci. U.S.A.">
        <title>Draft genome sequence of Camellia sinensis var. sinensis provides insights into the evolution of the tea genome and tea quality.</title>
        <authorList>
            <person name="Wei C."/>
            <person name="Yang H."/>
            <person name="Wang S."/>
            <person name="Zhao J."/>
            <person name="Liu C."/>
            <person name="Gao L."/>
            <person name="Xia E."/>
            <person name="Lu Y."/>
            <person name="Tai Y."/>
            <person name="She G."/>
            <person name="Sun J."/>
            <person name="Cao H."/>
            <person name="Tong W."/>
            <person name="Gao Q."/>
            <person name="Li Y."/>
            <person name="Deng W."/>
            <person name="Jiang X."/>
            <person name="Wang W."/>
            <person name="Chen Q."/>
            <person name="Zhang S."/>
            <person name="Li H."/>
            <person name="Wu J."/>
            <person name="Wang P."/>
            <person name="Li P."/>
            <person name="Shi C."/>
            <person name="Zheng F."/>
            <person name="Jian J."/>
            <person name="Huang B."/>
            <person name="Shan D."/>
            <person name="Shi M."/>
            <person name="Fang C."/>
            <person name="Yue Y."/>
            <person name="Li F."/>
            <person name="Li D."/>
            <person name="Wei S."/>
            <person name="Han B."/>
            <person name="Jiang C."/>
            <person name="Yin Y."/>
            <person name="Xia T."/>
            <person name="Zhang Z."/>
            <person name="Bennetzen J.L."/>
            <person name="Zhao S."/>
            <person name="Wan X."/>
        </authorList>
    </citation>
    <scope>NUCLEOTIDE SEQUENCE [LARGE SCALE GENOMIC DNA]</scope>
    <source>
        <strain evidence="7">cv. Shuchazao</strain>
        <tissue evidence="6">Leaf</tissue>
    </source>
</reference>
<dbReference type="PANTHER" id="PTHR27002:SF1075">
    <property type="entry name" value="RECEPTOR-LIKE SERINE_THREONINE-PROTEIN KINASE"/>
    <property type="match status" value="1"/>
</dbReference>
<evidence type="ECO:0008006" key="8">
    <source>
        <dbReference type="Google" id="ProtNLM"/>
    </source>
</evidence>
<dbReference type="GO" id="GO:0004674">
    <property type="term" value="F:protein serine/threonine kinase activity"/>
    <property type="evidence" value="ECO:0007669"/>
    <property type="project" value="UniProtKB-KW"/>
</dbReference>
<dbReference type="Gene3D" id="1.10.510.10">
    <property type="entry name" value="Transferase(Phosphotransferase) domain 1"/>
    <property type="match status" value="1"/>
</dbReference>
<gene>
    <name evidence="6" type="ORF">TEA_013487</name>
</gene>
<keyword evidence="7" id="KW-1185">Reference proteome</keyword>
<evidence type="ECO:0000256" key="2">
    <source>
        <dbReference type="ARBA" id="ARBA00022679"/>
    </source>
</evidence>
<evidence type="ECO:0000313" key="6">
    <source>
        <dbReference type="EMBL" id="THG15381.1"/>
    </source>
</evidence>
<keyword evidence="2" id="KW-0808">Transferase</keyword>
<name>A0A4S4EG23_CAMSN</name>
<dbReference type="GO" id="GO:0005524">
    <property type="term" value="F:ATP binding"/>
    <property type="evidence" value="ECO:0007669"/>
    <property type="project" value="UniProtKB-KW"/>
</dbReference>
<dbReference type="Proteomes" id="UP000306102">
    <property type="component" value="Unassembled WGS sequence"/>
</dbReference>
<sequence>MSPEYALYGLFSIKSDVLSFGVFLLEILSGKKNTGFYLTDSVNLLGYAWDLWKSGMGQNLKDPILGDIPSTHMPLREDHGPGVFSLEFDPQGMPQFFILKGSQKYWTSGMYQRNFNCCRGLKLLINGICFGLNRASSVGFMPTVGLLAFAFKRPFHFANVCRVLNPILYEIGMQETCQEGV</sequence>
<keyword evidence="1" id="KW-0723">Serine/threonine-protein kinase</keyword>
<evidence type="ECO:0000256" key="3">
    <source>
        <dbReference type="ARBA" id="ARBA00022741"/>
    </source>
</evidence>
<dbReference type="InterPro" id="IPR011009">
    <property type="entry name" value="Kinase-like_dom_sf"/>
</dbReference>
<evidence type="ECO:0000256" key="1">
    <source>
        <dbReference type="ARBA" id="ARBA00022527"/>
    </source>
</evidence>
<dbReference type="GO" id="GO:0005886">
    <property type="term" value="C:plasma membrane"/>
    <property type="evidence" value="ECO:0007669"/>
    <property type="project" value="TreeGrafter"/>
</dbReference>
<dbReference type="EMBL" id="SDRB02004758">
    <property type="protein sequence ID" value="THG15381.1"/>
    <property type="molecule type" value="Genomic_DNA"/>
</dbReference>
<proteinExistence type="predicted"/>